<reference evidence="3 4" key="1">
    <citation type="submission" date="2019-03" db="EMBL/GenBank/DDBJ databases">
        <title>Draft genome sequences of novel Actinobacteria.</title>
        <authorList>
            <person name="Sahin N."/>
            <person name="Ay H."/>
            <person name="Saygin H."/>
        </authorList>
    </citation>
    <scope>NUCLEOTIDE SEQUENCE [LARGE SCALE GENOMIC DNA]</scope>
    <source>
        <strain evidence="3 4">16K309</strain>
    </source>
</reference>
<proteinExistence type="inferred from homology"/>
<dbReference type="PANTHER" id="PTHR35201:SF4">
    <property type="entry name" value="BETA-PINACENE SYNTHASE-RELATED"/>
    <property type="match status" value="1"/>
</dbReference>
<dbReference type="Gene3D" id="1.10.600.10">
    <property type="entry name" value="Farnesyl Diphosphate Synthase"/>
    <property type="match status" value="1"/>
</dbReference>
<dbReference type="Proteomes" id="UP000295674">
    <property type="component" value="Unassembled WGS sequence"/>
</dbReference>
<dbReference type="EMBL" id="SMKS01000073">
    <property type="protein sequence ID" value="TDD00711.1"/>
    <property type="molecule type" value="Genomic_DNA"/>
</dbReference>
<organism evidence="3 4">
    <name type="scientific">Saccharopolyspora terrae</name>
    <dbReference type="NCBI Taxonomy" id="2530384"/>
    <lineage>
        <taxon>Bacteria</taxon>
        <taxon>Bacillati</taxon>
        <taxon>Actinomycetota</taxon>
        <taxon>Actinomycetes</taxon>
        <taxon>Pseudonocardiales</taxon>
        <taxon>Pseudonocardiaceae</taxon>
        <taxon>Saccharopolyspora</taxon>
    </lineage>
</organism>
<dbReference type="RefSeq" id="WP_132678989.1">
    <property type="nucleotide sequence ID" value="NZ_SMKS01000073.1"/>
</dbReference>
<dbReference type="SFLD" id="SFLDG01020">
    <property type="entry name" value="Terpene_Cyclase_Like_2"/>
    <property type="match status" value="1"/>
</dbReference>
<evidence type="ECO:0000313" key="3">
    <source>
        <dbReference type="EMBL" id="TDD00711.1"/>
    </source>
</evidence>
<accession>A0A4R4V7P4</accession>
<sequence>MSDFGLPVRDRIHPEVAALGNRLCRWAARVGLISTDADEQRLRGAGFHEVTAMVLPDDPAEAVELYARWITVLFHLDDEQDDDADRSPDSVREVYAAITALMRGRPVLVGSPLMSAMTDLWPRTAAGMSVRWRDRVIAHLHRHRDAFLTQIAHRTAGTLPTPEEYPVLRRESNGMFMFDVLESACGTEVPEPLVSGEAWRELCAASNDLTAWCNDIRSLAKESANEEPTNYVTVLREAHACTEGEAITEVRHQILQRQKELDEAVAEVRDQLEDLPEELRVRIGHLTDVIAHIPGAHAAWLDTSARYRPPAA</sequence>
<dbReference type="GO" id="GO:0046872">
    <property type="term" value="F:metal ion binding"/>
    <property type="evidence" value="ECO:0007669"/>
    <property type="project" value="UniProtKB-KW"/>
</dbReference>
<keyword evidence="4" id="KW-1185">Reference proteome</keyword>
<gene>
    <name evidence="3" type="ORF">E1181_26855</name>
</gene>
<dbReference type="InterPro" id="IPR034686">
    <property type="entry name" value="Terpene_cyclase-like_2"/>
</dbReference>
<dbReference type="Pfam" id="PF19086">
    <property type="entry name" value="Terpene_syn_C_2"/>
    <property type="match status" value="1"/>
</dbReference>
<evidence type="ECO:0000313" key="4">
    <source>
        <dbReference type="Proteomes" id="UP000295674"/>
    </source>
</evidence>
<comment type="cofactor">
    <cofactor evidence="2">
        <name>Mg(2+)</name>
        <dbReference type="ChEBI" id="CHEBI:18420"/>
    </cofactor>
</comment>
<dbReference type="OrthoDB" id="2989600at2"/>
<dbReference type="SFLD" id="SFLDS00005">
    <property type="entry name" value="Isoprenoid_Synthase_Type_I"/>
    <property type="match status" value="1"/>
</dbReference>
<dbReference type="InterPro" id="IPR008949">
    <property type="entry name" value="Isoprenoid_synthase_dom_sf"/>
</dbReference>
<dbReference type="SUPFAM" id="SSF48576">
    <property type="entry name" value="Terpenoid synthases"/>
    <property type="match status" value="1"/>
</dbReference>
<evidence type="ECO:0000256" key="1">
    <source>
        <dbReference type="ARBA" id="ARBA00023239"/>
    </source>
</evidence>
<dbReference type="AlphaFoldDB" id="A0A4R4V7P4"/>
<name>A0A4R4V7P4_9PSEU</name>
<keyword evidence="1 2" id="KW-0456">Lyase</keyword>
<dbReference type="EC" id="4.2.3.-" evidence="2"/>
<keyword evidence="2" id="KW-0460">Magnesium</keyword>
<keyword evidence="2" id="KW-0479">Metal-binding</keyword>
<comment type="similarity">
    <text evidence="2">Belongs to the terpene synthase family.</text>
</comment>
<dbReference type="PANTHER" id="PTHR35201">
    <property type="entry name" value="TERPENE SYNTHASE"/>
    <property type="match status" value="1"/>
</dbReference>
<evidence type="ECO:0000256" key="2">
    <source>
        <dbReference type="RuleBase" id="RU366034"/>
    </source>
</evidence>
<comment type="caution">
    <text evidence="3">The sequence shown here is derived from an EMBL/GenBank/DDBJ whole genome shotgun (WGS) entry which is preliminary data.</text>
</comment>
<dbReference type="GO" id="GO:0010333">
    <property type="term" value="F:terpene synthase activity"/>
    <property type="evidence" value="ECO:0007669"/>
    <property type="project" value="InterPro"/>
</dbReference>
<protein>
    <recommendedName>
        <fullName evidence="2">Terpene synthase</fullName>
        <ecNumber evidence="2">4.2.3.-</ecNumber>
    </recommendedName>
</protein>